<feature type="transmembrane region" description="Helical" evidence="6">
    <location>
        <begin position="212"/>
        <end position="236"/>
    </location>
</feature>
<dbReference type="GO" id="GO:0015297">
    <property type="term" value="F:antiporter activity"/>
    <property type="evidence" value="ECO:0007669"/>
    <property type="project" value="InterPro"/>
</dbReference>
<dbReference type="NCBIfam" id="TIGR00797">
    <property type="entry name" value="matE"/>
    <property type="match status" value="1"/>
</dbReference>
<feature type="transmembrane region" description="Helical" evidence="6">
    <location>
        <begin position="114"/>
        <end position="138"/>
    </location>
</feature>
<feature type="transmembrane region" description="Helical" evidence="6">
    <location>
        <begin position="343"/>
        <end position="365"/>
    </location>
</feature>
<keyword evidence="3 6" id="KW-0812">Transmembrane</keyword>
<sequence length="480" mass="50530">MQQADDSAEKPPTNGAQLGAVQDIVKGTSAPSGWQLVAFTIPTLAVWLVNPVLSLVDTAVVGLQNSTDLAALAPGTMLIDYTSYIFTFLAVASTNMLAIAFAKKDKEGAGSIVSDALAIAVTISLVLATVLYACAPQALARIAGAKSTTLVEPATAYVRIRCLGLPAAFIIFITQAFFLAAIDPYTPLRAAVLAGGLNLVGDLWLVNGLGWGIAGAAWATAAAQIVTAAMLLWAIFRPLPSNCLVPGWVVPVRARRPSLAAVKHFLVYAGPIGGVLGIKTFLYSCLTMYATSIAPVSAAAHHVMLSVFWFFCTLGDSVSQAAQNFLPAVVGSPKDAERLGMRLLTTGVLIGIFNCVVSGSLVIYFPHLFTRSTEVVAVMLTLIPLFCSASIIHTTSMATEGIMLAGRDLMFLLWSYAANLGVALAMLAVFRKKQIGVVGVWSCLAAFQGIRLLLNGWRLLLSKGSTLKRTEALPASVALE</sequence>
<comment type="caution">
    <text evidence="7">The sequence shown here is derived from an EMBL/GenBank/DDBJ whole genome shotgun (WGS) entry which is preliminary data.</text>
</comment>
<comment type="subcellular location">
    <subcellularLocation>
        <location evidence="1">Membrane</location>
        <topology evidence="1">Multi-pass membrane protein</topology>
    </subcellularLocation>
</comment>
<evidence type="ECO:0000256" key="3">
    <source>
        <dbReference type="ARBA" id="ARBA00022692"/>
    </source>
</evidence>
<feature type="transmembrane region" description="Helical" evidence="6">
    <location>
        <begin position="409"/>
        <end position="429"/>
    </location>
</feature>
<dbReference type="GO" id="GO:0016020">
    <property type="term" value="C:membrane"/>
    <property type="evidence" value="ECO:0007669"/>
    <property type="project" value="UniProtKB-SubCell"/>
</dbReference>
<dbReference type="GO" id="GO:0042910">
    <property type="term" value="F:xenobiotic transmembrane transporter activity"/>
    <property type="evidence" value="ECO:0007669"/>
    <property type="project" value="InterPro"/>
</dbReference>
<dbReference type="InterPro" id="IPR002528">
    <property type="entry name" value="MATE_fam"/>
</dbReference>
<evidence type="ECO:0000256" key="2">
    <source>
        <dbReference type="ARBA" id="ARBA00010199"/>
    </source>
</evidence>
<evidence type="ECO:0000313" key="7">
    <source>
        <dbReference type="EMBL" id="KAK9792046.1"/>
    </source>
</evidence>
<dbReference type="AlphaFoldDB" id="A0AAW1NS29"/>
<feature type="transmembrane region" description="Helical" evidence="6">
    <location>
        <begin position="81"/>
        <end position="102"/>
    </location>
</feature>
<feature type="transmembrane region" description="Helical" evidence="6">
    <location>
        <begin position="435"/>
        <end position="454"/>
    </location>
</feature>
<evidence type="ECO:0000256" key="5">
    <source>
        <dbReference type="ARBA" id="ARBA00023136"/>
    </source>
</evidence>
<protein>
    <recommendedName>
        <fullName evidence="6">Protein DETOXIFICATION</fullName>
    </recommendedName>
    <alternativeName>
        <fullName evidence="6">Multidrug and toxic compound extrusion protein</fullName>
    </alternativeName>
</protein>
<evidence type="ECO:0000256" key="6">
    <source>
        <dbReference type="RuleBase" id="RU004914"/>
    </source>
</evidence>
<dbReference type="PANTHER" id="PTHR42893:SF9">
    <property type="entry name" value="PROTEIN DETOXIFICATION 46, CHLOROPLASTIC"/>
    <property type="match status" value="1"/>
</dbReference>
<dbReference type="Pfam" id="PF01554">
    <property type="entry name" value="MatE"/>
    <property type="match status" value="1"/>
</dbReference>
<reference evidence="7 8" key="1">
    <citation type="journal article" date="2024" name="Nat. Commun.">
        <title>Phylogenomics reveals the evolutionary origins of lichenization in chlorophyte algae.</title>
        <authorList>
            <person name="Puginier C."/>
            <person name="Libourel C."/>
            <person name="Otte J."/>
            <person name="Skaloud P."/>
            <person name="Haon M."/>
            <person name="Grisel S."/>
            <person name="Petersen M."/>
            <person name="Berrin J.G."/>
            <person name="Delaux P.M."/>
            <person name="Dal Grande F."/>
            <person name="Keller J."/>
        </authorList>
    </citation>
    <scope>NUCLEOTIDE SEQUENCE [LARGE SCALE GENOMIC DNA]</scope>
    <source>
        <strain evidence="7 8">SAG 2036</strain>
    </source>
</reference>
<dbReference type="InterPro" id="IPR044644">
    <property type="entry name" value="DinF-like"/>
</dbReference>
<evidence type="ECO:0000256" key="1">
    <source>
        <dbReference type="ARBA" id="ARBA00004141"/>
    </source>
</evidence>
<dbReference type="PANTHER" id="PTHR42893">
    <property type="entry name" value="PROTEIN DETOXIFICATION 44, CHLOROPLASTIC-RELATED"/>
    <property type="match status" value="1"/>
</dbReference>
<dbReference type="Proteomes" id="UP001465755">
    <property type="component" value="Unassembled WGS sequence"/>
</dbReference>
<dbReference type="EMBL" id="JALJOQ010000168">
    <property type="protein sequence ID" value="KAK9792046.1"/>
    <property type="molecule type" value="Genomic_DNA"/>
</dbReference>
<keyword evidence="8" id="KW-1185">Reference proteome</keyword>
<feature type="transmembrane region" description="Helical" evidence="6">
    <location>
        <begin position="188"/>
        <end position="206"/>
    </location>
</feature>
<feature type="transmembrane region" description="Helical" evidence="6">
    <location>
        <begin position="265"/>
        <end position="283"/>
    </location>
</feature>
<name>A0AAW1NS29_9CHLO</name>
<gene>
    <name evidence="7" type="ORF">WJX73_004120</name>
</gene>
<evidence type="ECO:0000313" key="8">
    <source>
        <dbReference type="Proteomes" id="UP001465755"/>
    </source>
</evidence>
<keyword evidence="4 6" id="KW-1133">Transmembrane helix</keyword>
<feature type="transmembrane region" description="Helical" evidence="6">
    <location>
        <begin position="289"/>
        <end position="311"/>
    </location>
</feature>
<evidence type="ECO:0000256" key="4">
    <source>
        <dbReference type="ARBA" id="ARBA00022989"/>
    </source>
</evidence>
<organism evidence="7 8">
    <name type="scientific">Symbiochloris irregularis</name>
    <dbReference type="NCBI Taxonomy" id="706552"/>
    <lineage>
        <taxon>Eukaryota</taxon>
        <taxon>Viridiplantae</taxon>
        <taxon>Chlorophyta</taxon>
        <taxon>core chlorophytes</taxon>
        <taxon>Trebouxiophyceae</taxon>
        <taxon>Trebouxiales</taxon>
        <taxon>Trebouxiaceae</taxon>
        <taxon>Symbiochloris</taxon>
    </lineage>
</organism>
<comment type="similarity">
    <text evidence="2 6">Belongs to the multi antimicrobial extrusion (MATE) (TC 2.A.66.1) family.</text>
</comment>
<keyword evidence="5 6" id="KW-0472">Membrane</keyword>
<accession>A0AAW1NS29</accession>
<feature type="transmembrane region" description="Helical" evidence="6">
    <location>
        <begin position="377"/>
        <end position="397"/>
    </location>
</feature>
<feature type="transmembrane region" description="Helical" evidence="6">
    <location>
        <begin position="158"/>
        <end position="181"/>
    </location>
</feature>
<proteinExistence type="inferred from homology"/>